<reference evidence="2 3" key="1">
    <citation type="submission" date="2015-05" db="EMBL/GenBank/DDBJ databases">
        <title>Evolution of Trichinella species and genotypes.</title>
        <authorList>
            <person name="Korhonen P.K."/>
            <person name="Edoardo P."/>
            <person name="Giuseppe L.R."/>
            <person name="Gasser R.B."/>
        </authorList>
    </citation>
    <scope>NUCLEOTIDE SEQUENCE [LARGE SCALE GENOMIC DNA]</scope>
    <source>
        <strain evidence="2">ISS10</strain>
    </source>
</reference>
<evidence type="ECO:0000313" key="3">
    <source>
        <dbReference type="Proteomes" id="UP000054721"/>
    </source>
</evidence>
<comment type="caution">
    <text evidence="2">The sequence shown here is derived from an EMBL/GenBank/DDBJ whole genome shotgun (WGS) entry which is preliminary data.</text>
</comment>
<proteinExistence type="predicted"/>
<gene>
    <name evidence="2" type="ORF">T02_9199</name>
</gene>
<organism evidence="2 3">
    <name type="scientific">Trichinella nativa</name>
    <dbReference type="NCBI Taxonomy" id="6335"/>
    <lineage>
        <taxon>Eukaryota</taxon>
        <taxon>Metazoa</taxon>
        <taxon>Ecdysozoa</taxon>
        <taxon>Nematoda</taxon>
        <taxon>Enoplea</taxon>
        <taxon>Dorylaimia</taxon>
        <taxon>Trichinellida</taxon>
        <taxon>Trichinellidae</taxon>
        <taxon>Trichinella</taxon>
    </lineage>
</organism>
<protein>
    <submittedName>
        <fullName evidence="2">Uncharacterized protein</fullName>
    </submittedName>
</protein>
<dbReference type="EMBL" id="JYDW01000243">
    <property type="protein sequence ID" value="KRZ50993.1"/>
    <property type="molecule type" value="Genomic_DNA"/>
</dbReference>
<name>A0A0V1KV27_9BILA</name>
<dbReference type="Proteomes" id="UP000054721">
    <property type="component" value="Unassembled WGS sequence"/>
</dbReference>
<feature type="region of interest" description="Disordered" evidence="1">
    <location>
        <begin position="77"/>
        <end position="99"/>
    </location>
</feature>
<sequence length="162" mass="18473">MIVRFILYNGLFNSVEEHYDYQRGKEEGGEVGKRFCKEEDGGGLGKEKKETKAGLLLSRQTAGLRLGKVCNAQRYRLEKETDRQKNNKTKSKQTLKNETGGIKRTTNIFALWDRQTVETEVELRKVSENVENPSRWWENEVTGAARPPQAIPSLLSLVDTGR</sequence>
<dbReference type="AlphaFoldDB" id="A0A0V1KV27"/>
<evidence type="ECO:0000313" key="2">
    <source>
        <dbReference type="EMBL" id="KRZ50993.1"/>
    </source>
</evidence>
<accession>A0A0V1KV27</accession>
<keyword evidence="3" id="KW-1185">Reference proteome</keyword>
<evidence type="ECO:0000256" key="1">
    <source>
        <dbReference type="SAM" id="MobiDB-lite"/>
    </source>
</evidence>